<dbReference type="Proteomes" id="UP001153365">
    <property type="component" value="Unassembled WGS sequence"/>
</dbReference>
<organism evidence="2 3">
    <name type="scientific">Phakopsora pachyrhizi</name>
    <name type="common">Asian soybean rust disease fungus</name>
    <dbReference type="NCBI Taxonomy" id="170000"/>
    <lineage>
        <taxon>Eukaryota</taxon>
        <taxon>Fungi</taxon>
        <taxon>Dikarya</taxon>
        <taxon>Basidiomycota</taxon>
        <taxon>Pucciniomycotina</taxon>
        <taxon>Pucciniomycetes</taxon>
        <taxon>Pucciniales</taxon>
        <taxon>Phakopsoraceae</taxon>
        <taxon>Phakopsora</taxon>
    </lineage>
</organism>
<dbReference type="AlphaFoldDB" id="A0AAV0B7D1"/>
<dbReference type="InterPro" id="IPR027417">
    <property type="entry name" value="P-loop_NTPase"/>
</dbReference>
<dbReference type="Pfam" id="PF00735">
    <property type="entry name" value="Septin"/>
    <property type="match status" value="1"/>
</dbReference>
<dbReference type="EMBL" id="CALTRL010003384">
    <property type="protein sequence ID" value="CAH7681054.1"/>
    <property type="molecule type" value="Genomic_DNA"/>
</dbReference>
<evidence type="ECO:0000313" key="3">
    <source>
        <dbReference type="Proteomes" id="UP001153365"/>
    </source>
</evidence>
<gene>
    <name evidence="2" type="ORF">PPACK8108_LOCUS13598</name>
</gene>
<accession>A0AAV0B7D1</accession>
<sequence>MKKLSEVVNVVPVIAKSDGLTLKEREAFKLLTSMISSCNNRFETSYTTTASGSTLSIRRITTRRRSN</sequence>
<feature type="domain" description="Septin-type G" evidence="1">
    <location>
        <begin position="1"/>
        <end position="30"/>
    </location>
</feature>
<protein>
    <recommendedName>
        <fullName evidence="1">Septin-type G domain-containing protein</fullName>
    </recommendedName>
</protein>
<evidence type="ECO:0000259" key="1">
    <source>
        <dbReference type="Pfam" id="PF00735"/>
    </source>
</evidence>
<proteinExistence type="predicted"/>
<dbReference type="InterPro" id="IPR030379">
    <property type="entry name" value="G_SEPTIN_dom"/>
</dbReference>
<name>A0AAV0B7D1_PHAPC</name>
<comment type="caution">
    <text evidence="2">The sequence shown here is derived from an EMBL/GenBank/DDBJ whole genome shotgun (WGS) entry which is preliminary data.</text>
</comment>
<keyword evidence="3" id="KW-1185">Reference proteome</keyword>
<reference evidence="2" key="1">
    <citation type="submission" date="2022-06" db="EMBL/GenBank/DDBJ databases">
        <authorList>
            <consortium name="SYNGENTA / RWTH Aachen University"/>
        </authorList>
    </citation>
    <scope>NUCLEOTIDE SEQUENCE</scope>
</reference>
<dbReference type="Gene3D" id="3.40.50.300">
    <property type="entry name" value="P-loop containing nucleotide triphosphate hydrolases"/>
    <property type="match status" value="1"/>
</dbReference>
<dbReference type="GO" id="GO:0005525">
    <property type="term" value="F:GTP binding"/>
    <property type="evidence" value="ECO:0007669"/>
    <property type="project" value="InterPro"/>
</dbReference>
<evidence type="ECO:0000313" key="2">
    <source>
        <dbReference type="EMBL" id="CAH7681054.1"/>
    </source>
</evidence>